<evidence type="ECO:0008006" key="5">
    <source>
        <dbReference type="Google" id="ProtNLM"/>
    </source>
</evidence>
<protein>
    <recommendedName>
        <fullName evidence="5">Lipoprotein</fullName>
    </recommendedName>
</protein>
<dbReference type="KEGG" id="kan:IMCC3317_05100"/>
<dbReference type="Proteomes" id="UP000464657">
    <property type="component" value="Chromosome"/>
</dbReference>
<keyword evidence="2" id="KW-0732">Signal</keyword>
<dbReference type="PROSITE" id="PS51257">
    <property type="entry name" value="PROKAR_LIPOPROTEIN"/>
    <property type="match status" value="1"/>
</dbReference>
<dbReference type="AlphaFoldDB" id="A0A7L4ZGY4"/>
<dbReference type="RefSeq" id="WP_160127925.1">
    <property type="nucleotide sequence ID" value="NZ_CP019288.1"/>
</dbReference>
<feature type="compositionally biased region" description="Acidic residues" evidence="1">
    <location>
        <begin position="251"/>
        <end position="261"/>
    </location>
</feature>
<feature type="region of interest" description="Disordered" evidence="1">
    <location>
        <begin position="234"/>
        <end position="263"/>
    </location>
</feature>
<evidence type="ECO:0000313" key="3">
    <source>
        <dbReference type="EMBL" id="QHI35164.1"/>
    </source>
</evidence>
<reference evidence="3 4" key="1">
    <citation type="journal article" date="2013" name="Int. J. Syst. Evol. Microbiol.">
        <title>Kordia antarctica sp. nov., isolated from Antarctic seawater.</title>
        <authorList>
            <person name="Baek K."/>
            <person name="Choi A."/>
            <person name="Kang I."/>
            <person name="Lee K."/>
            <person name="Cho J.C."/>
        </authorList>
    </citation>
    <scope>NUCLEOTIDE SEQUENCE [LARGE SCALE GENOMIC DNA]</scope>
    <source>
        <strain evidence="3 4">IMCC3317</strain>
    </source>
</reference>
<keyword evidence="4" id="KW-1185">Reference proteome</keyword>
<accession>A0A7L4ZGY4</accession>
<evidence type="ECO:0000256" key="2">
    <source>
        <dbReference type="SAM" id="SignalP"/>
    </source>
</evidence>
<sequence length="304" mass="33987">MKRIFRLFPLSVLAALMIVISCQHDDAVRQNEQIETLEPQLSIIMESGEHLRTINPTIYQRLSETSRHAGALDNAENDTAGFTLDLSMVQIIERNTYTQYTTSVFDHAEYQTYLINYLLLHFDDGSQYQFLVKYPRIITDQGTELDRANAVMERIDGDTLLQAENDVHPCLDGVPEILNTYQQYNCEETPCTGREGHNWGENCPCATLSNCTMPTRSCGWQTVNVWTCSGGGTQAPSGDGGTADGGNNNDPNDDPNNDDPIETVPILSDWEQIEDCMNTASFTENIQLTSAMVVWLQTNNSQIA</sequence>
<name>A0A7L4ZGY4_9FLAO</name>
<gene>
    <name evidence="3" type="ORF">IMCC3317_05100</name>
</gene>
<organism evidence="3 4">
    <name type="scientific">Kordia antarctica</name>
    <dbReference type="NCBI Taxonomy" id="1218801"/>
    <lineage>
        <taxon>Bacteria</taxon>
        <taxon>Pseudomonadati</taxon>
        <taxon>Bacteroidota</taxon>
        <taxon>Flavobacteriia</taxon>
        <taxon>Flavobacteriales</taxon>
        <taxon>Flavobacteriaceae</taxon>
        <taxon>Kordia</taxon>
    </lineage>
</organism>
<evidence type="ECO:0000256" key="1">
    <source>
        <dbReference type="SAM" id="MobiDB-lite"/>
    </source>
</evidence>
<proteinExistence type="predicted"/>
<dbReference type="EMBL" id="CP019288">
    <property type="protein sequence ID" value="QHI35164.1"/>
    <property type="molecule type" value="Genomic_DNA"/>
</dbReference>
<evidence type="ECO:0000313" key="4">
    <source>
        <dbReference type="Proteomes" id="UP000464657"/>
    </source>
</evidence>
<feature type="compositionally biased region" description="Gly residues" evidence="1">
    <location>
        <begin position="234"/>
        <end position="244"/>
    </location>
</feature>
<feature type="chain" id="PRO_5029701051" description="Lipoprotein" evidence="2">
    <location>
        <begin position="25"/>
        <end position="304"/>
    </location>
</feature>
<dbReference type="OrthoDB" id="1190041at2"/>
<feature type="signal peptide" evidence="2">
    <location>
        <begin position="1"/>
        <end position="24"/>
    </location>
</feature>